<dbReference type="FunFam" id="3.80.10.10:FF:000726">
    <property type="entry name" value="Probably inactive leucine-rich repeat receptor-like protein kinase"/>
    <property type="match status" value="1"/>
</dbReference>
<evidence type="ECO:0000256" key="5">
    <source>
        <dbReference type="ARBA" id="ARBA00022692"/>
    </source>
</evidence>
<keyword evidence="10" id="KW-0675">Receptor</keyword>
<evidence type="ECO:0000256" key="10">
    <source>
        <dbReference type="ARBA" id="ARBA00023170"/>
    </source>
</evidence>
<keyword evidence="11" id="KW-0325">Glycoprotein</keyword>
<dbReference type="Pfam" id="PF07714">
    <property type="entry name" value="PK_Tyr_Ser-Thr"/>
    <property type="match status" value="1"/>
</dbReference>
<sequence>MASKGMKRCKMVIEVFFVFMLMINLSTCKEFNELELLLSMKASVNDQFQSLSNWNSSLSYCTWNGITCFDSSHVSKIELPGKNLSGKISESIFRLPYIQSIDLSSNQFLGEIPRDLSSCFSLRYLNLSNNNLTGLIPSGHLPFLEKLDLSNNFLSGEIPRDIGSFSGLKVLDFGGNVLLGKIPDSITNMTRLEFLTLASNQMSGEIPRELGLLKSLKWVYFGYNNFSGKIPKEIGELTNLYHLNLVYNNLTGEIPSSLGNLTNLQYLFLYFNKLSGPIPSPIFNLKKLLSLDLSDNLLSGEIPERFSQMKNLEILHLFSNNFSGKIPNALTSLPHLQILQLWSNKLSGEIPKDLGKYNNLTILDLSTNNLTGKIPKNLCASGRLFKLIIFSNSLEGEVPESLNHCKSLQRVRMQKNKLSGEFSPDFTKLPMVYYLDISENNLFGRIDERKWDMPQLQMLNLAKNKFFGNLPGYFGSKKLENLDLSGNNFSGKIPQNYGEFSQLMQLKLSENQLSGRIPDQLSYCKKLVSLDLSHNHLFGEIPVSFGEMPVLGQLDLSENELTGKIPSNLGKVESLVQVNISHNHFYGSLPSTGAFLAINSSSVIGNKLCGGREKTSGLPLCNGVKNRVRWFVLTFLLASLIVFAIFVFIAMFVKRRKEFEMTKVESSEDGTWEMQFINSRVSRFINIKDIVSSMKEENNVGDGLYKGKSSSNNMKFLVKEVATISTKCWMEWSDLCKINHPNIVKLLAICRSEKAGIVVYEYIQGKDLSEIKQGLSWNYRLKIAVGIAKALKYLHCYCSPSFIVGAISPWKIMVDEKYEAHLRLSLPGVNLCSDNKCFNSSAYVAPEIKGLSKGMTEKSDIYAFGLLLIELLTGKSPVDTELGIHESIVEWARYCYSDCHLEMWVDSTIKNNHGLNDYQNQIVETMNLALQCTAGVPEARPCAIDVVKTLEAIVKSSSCVSSGFKFFSASV</sequence>
<dbReference type="Pfam" id="PF23598">
    <property type="entry name" value="LRR_14"/>
    <property type="match status" value="1"/>
</dbReference>
<name>A0AAV6WYP9_9LAMI</name>
<evidence type="ECO:0000256" key="1">
    <source>
        <dbReference type="ARBA" id="ARBA00004162"/>
    </source>
</evidence>
<keyword evidence="5 12" id="KW-0812">Transmembrane</keyword>
<dbReference type="Pfam" id="PF00560">
    <property type="entry name" value="LRR_1"/>
    <property type="match status" value="7"/>
</dbReference>
<dbReference type="GO" id="GO:0005524">
    <property type="term" value="F:ATP binding"/>
    <property type="evidence" value="ECO:0007669"/>
    <property type="project" value="InterPro"/>
</dbReference>
<dbReference type="FunFam" id="3.80.10.10:FF:000453">
    <property type="entry name" value="Leucine-rich receptor-like protein kinase family protein"/>
    <property type="match status" value="1"/>
</dbReference>
<gene>
    <name evidence="15" type="ORF">BUALT_Bualt10G0117900</name>
</gene>
<dbReference type="EMBL" id="WHWC01000010">
    <property type="protein sequence ID" value="KAG8375606.1"/>
    <property type="molecule type" value="Genomic_DNA"/>
</dbReference>
<evidence type="ECO:0000256" key="8">
    <source>
        <dbReference type="ARBA" id="ARBA00022989"/>
    </source>
</evidence>
<dbReference type="SUPFAM" id="SSF56112">
    <property type="entry name" value="Protein kinase-like (PK-like)"/>
    <property type="match status" value="1"/>
</dbReference>
<evidence type="ECO:0000256" key="2">
    <source>
        <dbReference type="ARBA" id="ARBA00004479"/>
    </source>
</evidence>
<keyword evidence="7" id="KW-0677">Repeat</keyword>
<reference evidence="15" key="1">
    <citation type="submission" date="2019-10" db="EMBL/GenBank/DDBJ databases">
        <authorList>
            <person name="Zhang R."/>
            <person name="Pan Y."/>
            <person name="Wang J."/>
            <person name="Ma R."/>
            <person name="Yu S."/>
        </authorList>
    </citation>
    <scope>NUCLEOTIDE SEQUENCE</scope>
    <source>
        <strain evidence="15">LA-IB0</strain>
        <tissue evidence="15">Leaf</tissue>
    </source>
</reference>
<dbReference type="PROSITE" id="PS50011">
    <property type="entry name" value="PROTEIN_KINASE_DOM"/>
    <property type="match status" value="1"/>
</dbReference>
<dbReference type="PRINTS" id="PR00019">
    <property type="entry name" value="LEURICHRPT"/>
</dbReference>
<evidence type="ECO:0000256" key="4">
    <source>
        <dbReference type="ARBA" id="ARBA00022614"/>
    </source>
</evidence>
<protein>
    <recommendedName>
        <fullName evidence="14">Protein kinase domain-containing protein</fullName>
    </recommendedName>
</protein>
<dbReference type="InterPro" id="IPR001611">
    <property type="entry name" value="Leu-rich_rpt"/>
</dbReference>
<dbReference type="GO" id="GO:0051707">
    <property type="term" value="P:response to other organism"/>
    <property type="evidence" value="ECO:0007669"/>
    <property type="project" value="UniProtKB-ARBA"/>
</dbReference>
<dbReference type="InterPro" id="IPR001245">
    <property type="entry name" value="Ser-Thr/Tyr_kinase_cat_dom"/>
</dbReference>
<dbReference type="Proteomes" id="UP000826271">
    <property type="component" value="Unassembled WGS sequence"/>
</dbReference>
<organism evidence="15 16">
    <name type="scientific">Buddleja alternifolia</name>
    <dbReference type="NCBI Taxonomy" id="168488"/>
    <lineage>
        <taxon>Eukaryota</taxon>
        <taxon>Viridiplantae</taxon>
        <taxon>Streptophyta</taxon>
        <taxon>Embryophyta</taxon>
        <taxon>Tracheophyta</taxon>
        <taxon>Spermatophyta</taxon>
        <taxon>Magnoliopsida</taxon>
        <taxon>eudicotyledons</taxon>
        <taxon>Gunneridae</taxon>
        <taxon>Pentapetalae</taxon>
        <taxon>asterids</taxon>
        <taxon>lamiids</taxon>
        <taxon>Lamiales</taxon>
        <taxon>Scrophulariaceae</taxon>
        <taxon>Buddlejeae</taxon>
        <taxon>Buddleja</taxon>
    </lineage>
</organism>
<evidence type="ECO:0000256" key="9">
    <source>
        <dbReference type="ARBA" id="ARBA00023136"/>
    </source>
</evidence>
<dbReference type="InterPro" id="IPR055414">
    <property type="entry name" value="LRR_R13L4/SHOC2-like"/>
</dbReference>
<proteinExistence type="inferred from homology"/>
<feature type="chain" id="PRO_5043798387" description="Protein kinase domain-containing protein" evidence="13">
    <location>
        <begin position="29"/>
        <end position="971"/>
    </location>
</feature>
<accession>A0AAV6WYP9</accession>
<evidence type="ECO:0000256" key="11">
    <source>
        <dbReference type="ARBA" id="ARBA00023180"/>
    </source>
</evidence>
<evidence type="ECO:0000313" key="15">
    <source>
        <dbReference type="EMBL" id="KAG8375606.1"/>
    </source>
</evidence>
<dbReference type="SMART" id="SM00369">
    <property type="entry name" value="LRR_TYP"/>
    <property type="match status" value="10"/>
</dbReference>
<keyword evidence="16" id="KW-1185">Reference proteome</keyword>
<comment type="caution">
    <text evidence="15">The sequence shown here is derived from an EMBL/GenBank/DDBJ whole genome shotgun (WGS) entry which is preliminary data.</text>
</comment>
<keyword evidence="6 13" id="KW-0732">Signal</keyword>
<dbReference type="Gene3D" id="3.30.200.20">
    <property type="entry name" value="Phosphorylase Kinase, domain 1"/>
    <property type="match status" value="1"/>
</dbReference>
<comment type="similarity">
    <text evidence="3">Belongs to the RLP family.</text>
</comment>
<dbReference type="Pfam" id="PF13855">
    <property type="entry name" value="LRR_8"/>
    <property type="match status" value="1"/>
</dbReference>
<dbReference type="Gene3D" id="3.80.10.10">
    <property type="entry name" value="Ribonuclease Inhibitor"/>
    <property type="match status" value="4"/>
</dbReference>
<dbReference type="GO" id="GO:0006952">
    <property type="term" value="P:defense response"/>
    <property type="evidence" value="ECO:0007669"/>
    <property type="project" value="UniProtKB-ARBA"/>
</dbReference>
<dbReference type="GO" id="GO:0005886">
    <property type="term" value="C:plasma membrane"/>
    <property type="evidence" value="ECO:0007669"/>
    <property type="project" value="UniProtKB-SubCell"/>
</dbReference>
<dbReference type="InterPro" id="IPR032675">
    <property type="entry name" value="LRR_dom_sf"/>
</dbReference>
<dbReference type="PANTHER" id="PTHR27000:SF439">
    <property type="entry name" value="RECEPTOR-LIKE PROTEIN KINASE 7"/>
    <property type="match status" value="1"/>
</dbReference>
<dbReference type="AlphaFoldDB" id="A0AAV6WYP9"/>
<dbReference type="FunFam" id="3.80.10.10:FF:000275">
    <property type="entry name" value="Leucine-rich repeat receptor-like protein kinase"/>
    <property type="match status" value="1"/>
</dbReference>
<dbReference type="InterPro" id="IPR011009">
    <property type="entry name" value="Kinase-like_dom_sf"/>
</dbReference>
<dbReference type="Gene3D" id="1.10.510.10">
    <property type="entry name" value="Transferase(Phosphotransferase) domain 1"/>
    <property type="match status" value="1"/>
</dbReference>
<dbReference type="InterPro" id="IPR000719">
    <property type="entry name" value="Prot_kinase_dom"/>
</dbReference>
<evidence type="ECO:0000256" key="7">
    <source>
        <dbReference type="ARBA" id="ARBA00022737"/>
    </source>
</evidence>
<evidence type="ECO:0000256" key="6">
    <source>
        <dbReference type="ARBA" id="ARBA00022729"/>
    </source>
</evidence>
<evidence type="ECO:0000256" key="13">
    <source>
        <dbReference type="SAM" id="SignalP"/>
    </source>
</evidence>
<keyword evidence="4" id="KW-0433">Leucine-rich repeat</keyword>
<feature type="domain" description="Protein kinase" evidence="14">
    <location>
        <begin position="694"/>
        <end position="954"/>
    </location>
</feature>
<evidence type="ECO:0000256" key="12">
    <source>
        <dbReference type="SAM" id="Phobius"/>
    </source>
</evidence>
<evidence type="ECO:0000259" key="14">
    <source>
        <dbReference type="PROSITE" id="PS50011"/>
    </source>
</evidence>
<dbReference type="GO" id="GO:0004674">
    <property type="term" value="F:protein serine/threonine kinase activity"/>
    <property type="evidence" value="ECO:0007669"/>
    <property type="project" value="UniProtKB-EC"/>
</dbReference>
<dbReference type="Pfam" id="PF08263">
    <property type="entry name" value="LRRNT_2"/>
    <property type="match status" value="1"/>
</dbReference>
<dbReference type="PANTHER" id="PTHR27000">
    <property type="entry name" value="LEUCINE-RICH REPEAT RECEPTOR-LIKE PROTEIN KINASE FAMILY PROTEIN-RELATED"/>
    <property type="match status" value="1"/>
</dbReference>
<evidence type="ECO:0000313" key="16">
    <source>
        <dbReference type="Proteomes" id="UP000826271"/>
    </source>
</evidence>
<feature type="transmembrane region" description="Helical" evidence="12">
    <location>
        <begin position="630"/>
        <end position="653"/>
    </location>
</feature>
<dbReference type="InterPro" id="IPR013210">
    <property type="entry name" value="LRR_N_plant-typ"/>
</dbReference>
<feature type="signal peptide" evidence="13">
    <location>
        <begin position="1"/>
        <end position="28"/>
    </location>
</feature>
<dbReference type="PROSITE" id="PS51450">
    <property type="entry name" value="LRR"/>
    <property type="match status" value="1"/>
</dbReference>
<dbReference type="SUPFAM" id="SSF52058">
    <property type="entry name" value="L domain-like"/>
    <property type="match status" value="1"/>
</dbReference>
<keyword evidence="8 12" id="KW-1133">Transmembrane helix</keyword>
<dbReference type="InterPro" id="IPR003591">
    <property type="entry name" value="Leu-rich_rpt_typical-subtyp"/>
</dbReference>
<comment type="subcellular location">
    <subcellularLocation>
        <location evidence="1">Cell membrane</location>
        <topology evidence="1">Single-pass membrane protein</topology>
    </subcellularLocation>
    <subcellularLocation>
        <location evidence="2">Membrane</location>
        <topology evidence="2">Single-pass type I membrane protein</topology>
    </subcellularLocation>
</comment>
<keyword evidence="9 12" id="KW-0472">Membrane</keyword>
<evidence type="ECO:0000256" key="3">
    <source>
        <dbReference type="ARBA" id="ARBA00009592"/>
    </source>
</evidence>
<dbReference type="GO" id="GO:0009791">
    <property type="term" value="P:post-embryonic development"/>
    <property type="evidence" value="ECO:0007669"/>
    <property type="project" value="UniProtKB-ARBA"/>
</dbReference>
<dbReference type="SUPFAM" id="SSF52047">
    <property type="entry name" value="RNI-like"/>
    <property type="match status" value="1"/>
</dbReference>